<dbReference type="EMBL" id="JANBPY010000933">
    <property type="protein sequence ID" value="KAJ1962656.1"/>
    <property type="molecule type" value="Genomic_DNA"/>
</dbReference>
<dbReference type="AlphaFoldDB" id="A0A9W8AU14"/>
<dbReference type="OrthoDB" id="10352816at2759"/>
<dbReference type="InterPro" id="IPR013087">
    <property type="entry name" value="Znf_C2H2_type"/>
</dbReference>
<feature type="compositionally biased region" description="Basic and acidic residues" evidence="2">
    <location>
        <begin position="98"/>
        <end position="109"/>
    </location>
</feature>
<keyword evidence="1" id="KW-0479">Metal-binding</keyword>
<keyword evidence="1" id="KW-0863">Zinc-finger</keyword>
<dbReference type="GO" id="GO:0008270">
    <property type="term" value="F:zinc ion binding"/>
    <property type="evidence" value="ECO:0007669"/>
    <property type="project" value="UniProtKB-KW"/>
</dbReference>
<feature type="region of interest" description="Disordered" evidence="2">
    <location>
        <begin position="78"/>
        <end position="113"/>
    </location>
</feature>
<feature type="domain" description="C2H2-type" evidence="3">
    <location>
        <begin position="114"/>
        <end position="141"/>
    </location>
</feature>
<evidence type="ECO:0000259" key="3">
    <source>
        <dbReference type="PROSITE" id="PS50157"/>
    </source>
</evidence>
<evidence type="ECO:0000256" key="1">
    <source>
        <dbReference type="PROSITE-ProRule" id="PRU00042"/>
    </source>
</evidence>
<reference evidence="4" key="1">
    <citation type="submission" date="2022-07" db="EMBL/GenBank/DDBJ databases">
        <title>Phylogenomic reconstructions and comparative analyses of Kickxellomycotina fungi.</title>
        <authorList>
            <person name="Reynolds N.K."/>
            <person name="Stajich J.E."/>
            <person name="Barry K."/>
            <person name="Grigoriev I.V."/>
            <person name="Crous P."/>
            <person name="Smith M.E."/>
        </authorList>
    </citation>
    <scope>NUCLEOTIDE SEQUENCE</scope>
    <source>
        <strain evidence="4">RSA 1196</strain>
    </source>
</reference>
<keyword evidence="1" id="KW-0862">Zinc</keyword>
<protein>
    <recommendedName>
        <fullName evidence="3">C2H2-type domain-containing protein</fullName>
    </recommendedName>
</protein>
<comment type="caution">
    <text evidence="4">The sequence shown here is derived from an EMBL/GenBank/DDBJ whole genome shotgun (WGS) entry which is preliminary data.</text>
</comment>
<accession>A0A9W8AU14</accession>
<dbReference type="Proteomes" id="UP001150925">
    <property type="component" value="Unassembled WGS sequence"/>
</dbReference>
<feature type="region of interest" description="Disordered" evidence="2">
    <location>
        <begin position="168"/>
        <end position="306"/>
    </location>
</feature>
<name>A0A9W8AU14_9FUNG</name>
<evidence type="ECO:0000256" key="2">
    <source>
        <dbReference type="SAM" id="MobiDB-lite"/>
    </source>
</evidence>
<sequence length="306" mass="33446">MTYFDPVRGNRPSVPSRPDFSYAAHRYRGDETPSNSGRAVGPGDIKYTTATWSPHTAHPPQVAAGVLYGGVGPGEMTQTSQGNAKVLGTGPGTILGQPEERPSVPHTKEGVPSLQCETCGNRYARAQELQAHRWEHTPEWDYSGQFATAVHSRVELLEAAQVLHGLRASPTSPVHTAQSSSQPRLDYSPVSPPPGTTTRTRGNVASMPVRGEEAPQHTLTQPKQYGHPTTTAYQSLSTSGSSYSTKSLLYHSPPPDQRRQKDPFAYHQRVPGGGDPYRSAHRTDFPTQPLHSHHPSYPYTESYRYG</sequence>
<evidence type="ECO:0000313" key="5">
    <source>
        <dbReference type="Proteomes" id="UP001150925"/>
    </source>
</evidence>
<organism evidence="4 5">
    <name type="scientific">Dispira parvispora</name>
    <dbReference type="NCBI Taxonomy" id="1520584"/>
    <lineage>
        <taxon>Eukaryota</taxon>
        <taxon>Fungi</taxon>
        <taxon>Fungi incertae sedis</taxon>
        <taxon>Zoopagomycota</taxon>
        <taxon>Kickxellomycotina</taxon>
        <taxon>Dimargaritomycetes</taxon>
        <taxon>Dimargaritales</taxon>
        <taxon>Dimargaritaceae</taxon>
        <taxon>Dispira</taxon>
    </lineage>
</organism>
<keyword evidence="5" id="KW-1185">Reference proteome</keyword>
<dbReference type="PROSITE" id="PS00028">
    <property type="entry name" value="ZINC_FINGER_C2H2_1"/>
    <property type="match status" value="1"/>
</dbReference>
<feature type="compositionally biased region" description="Polar residues" evidence="2">
    <location>
        <begin position="169"/>
        <end position="183"/>
    </location>
</feature>
<feature type="compositionally biased region" description="Polar residues" evidence="2">
    <location>
        <begin position="217"/>
        <end position="230"/>
    </location>
</feature>
<proteinExistence type="predicted"/>
<gene>
    <name evidence="4" type="ORF">IWQ62_003461</name>
</gene>
<evidence type="ECO:0000313" key="4">
    <source>
        <dbReference type="EMBL" id="KAJ1962656.1"/>
    </source>
</evidence>
<feature type="compositionally biased region" description="Low complexity" evidence="2">
    <location>
        <begin position="231"/>
        <end position="250"/>
    </location>
</feature>
<feature type="region of interest" description="Disordered" evidence="2">
    <location>
        <begin position="1"/>
        <end position="42"/>
    </location>
</feature>
<dbReference type="PROSITE" id="PS50157">
    <property type="entry name" value="ZINC_FINGER_C2H2_2"/>
    <property type="match status" value="1"/>
</dbReference>